<dbReference type="Proteomes" id="UP001589628">
    <property type="component" value="Unassembled WGS sequence"/>
</dbReference>
<dbReference type="PANTHER" id="PTHR10885:SF0">
    <property type="entry name" value="ISOPENTENYL-DIPHOSPHATE DELTA-ISOMERASE"/>
    <property type="match status" value="1"/>
</dbReference>
<dbReference type="Gene3D" id="3.90.79.10">
    <property type="entry name" value="Nucleoside Triphosphate Pyrophosphohydrolase"/>
    <property type="match status" value="1"/>
</dbReference>
<dbReference type="InterPro" id="IPR000086">
    <property type="entry name" value="NUDIX_hydrolase_dom"/>
</dbReference>
<evidence type="ECO:0000256" key="2">
    <source>
        <dbReference type="ARBA" id="ARBA00022801"/>
    </source>
</evidence>
<gene>
    <name evidence="4" type="ORF">ACFFLH_04545</name>
</gene>
<keyword evidence="2" id="KW-0378">Hydrolase</keyword>
<reference evidence="4 5" key="1">
    <citation type="submission" date="2024-09" db="EMBL/GenBank/DDBJ databases">
        <authorList>
            <person name="Sun Q."/>
            <person name="Mori K."/>
        </authorList>
    </citation>
    <scope>NUCLEOTIDE SEQUENCE [LARGE SCALE GENOMIC DNA]</scope>
    <source>
        <strain evidence="4 5">ATCC 51285</strain>
    </source>
</reference>
<dbReference type="PROSITE" id="PS00893">
    <property type="entry name" value="NUDIX_BOX"/>
    <property type="match status" value="1"/>
</dbReference>
<evidence type="ECO:0000313" key="5">
    <source>
        <dbReference type="Proteomes" id="UP001589628"/>
    </source>
</evidence>
<proteinExistence type="predicted"/>
<sequence>MTKKATEEWITWVDRDNRVLGQVTRRQMREQGLAHRAVYILLFNQQGELCAHKRTLNKDFRPGWYELTAGGVVAANEDWLVAAGRELAEELGAYPSQLCDHGLFFDEGDGYQVWGRVYSCQWQGELSLQVEEVAEAFYLPPGQAALLDPVTETSRCAFLHWLQHQQGQWLPNPACASV</sequence>
<evidence type="ECO:0000259" key="3">
    <source>
        <dbReference type="PROSITE" id="PS51462"/>
    </source>
</evidence>
<evidence type="ECO:0000256" key="1">
    <source>
        <dbReference type="ARBA" id="ARBA00001946"/>
    </source>
</evidence>
<comment type="caution">
    <text evidence="4">The sequence shown here is derived from an EMBL/GenBank/DDBJ whole genome shotgun (WGS) entry which is preliminary data.</text>
</comment>
<dbReference type="EMBL" id="JBHLZN010000001">
    <property type="protein sequence ID" value="MFB9885675.1"/>
    <property type="molecule type" value="Genomic_DNA"/>
</dbReference>
<name>A0ABV5Z9Y9_9GAMM</name>
<dbReference type="PROSITE" id="PS51462">
    <property type="entry name" value="NUDIX"/>
    <property type="match status" value="1"/>
</dbReference>
<feature type="domain" description="Nudix hydrolase" evidence="3">
    <location>
        <begin position="33"/>
        <end position="163"/>
    </location>
</feature>
<dbReference type="SUPFAM" id="SSF55811">
    <property type="entry name" value="Nudix"/>
    <property type="match status" value="1"/>
</dbReference>
<dbReference type="InterPro" id="IPR020084">
    <property type="entry name" value="NUDIX_hydrolase_CS"/>
</dbReference>
<keyword evidence="5" id="KW-1185">Reference proteome</keyword>
<dbReference type="Pfam" id="PF00293">
    <property type="entry name" value="NUDIX"/>
    <property type="match status" value="1"/>
</dbReference>
<dbReference type="InterPro" id="IPR015797">
    <property type="entry name" value="NUDIX_hydrolase-like_dom_sf"/>
</dbReference>
<organism evidence="4 5">
    <name type="scientific">Balneatrix alpica</name>
    <dbReference type="NCBI Taxonomy" id="75684"/>
    <lineage>
        <taxon>Bacteria</taxon>
        <taxon>Pseudomonadati</taxon>
        <taxon>Pseudomonadota</taxon>
        <taxon>Gammaproteobacteria</taxon>
        <taxon>Oceanospirillales</taxon>
        <taxon>Balneatrichaceae</taxon>
        <taxon>Balneatrix</taxon>
    </lineage>
</organism>
<comment type="cofactor">
    <cofactor evidence="1">
        <name>Mg(2+)</name>
        <dbReference type="ChEBI" id="CHEBI:18420"/>
    </cofactor>
</comment>
<dbReference type="PANTHER" id="PTHR10885">
    <property type="entry name" value="ISOPENTENYL-DIPHOSPHATE DELTA-ISOMERASE"/>
    <property type="match status" value="1"/>
</dbReference>
<dbReference type="CDD" id="cd04697">
    <property type="entry name" value="NUDIX_Hydrolase"/>
    <property type="match status" value="1"/>
</dbReference>
<evidence type="ECO:0000313" key="4">
    <source>
        <dbReference type="EMBL" id="MFB9885675.1"/>
    </source>
</evidence>
<accession>A0ABV5Z9Y9</accession>
<protein>
    <submittedName>
        <fullName evidence="4">NUDIX domain-containing protein</fullName>
    </submittedName>
</protein>
<dbReference type="RefSeq" id="WP_051527815.1">
    <property type="nucleotide sequence ID" value="NZ_JBHLZN010000001.1"/>
</dbReference>